<keyword evidence="2" id="KW-1185">Reference proteome</keyword>
<evidence type="ECO:0000313" key="2">
    <source>
        <dbReference type="Proteomes" id="UP000887563"/>
    </source>
</evidence>
<feature type="chain" id="PRO_5038101100" evidence="1">
    <location>
        <begin position="29"/>
        <end position="63"/>
    </location>
</feature>
<evidence type="ECO:0000313" key="3">
    <source>
        <dbReference type="WBParaSite" id="Minc3s03837g34946"/>
    </source>
</evidence>
<evidence type="ECO:0000256" key="1">
    <source>
        <dbReference type="SAM" id="SignalP"/>
    </source>
</evidence>
<dbReference type="Proteomes" id="UP000887563">
    <property type="component" value="Unplaced"/>
</dbReference>
<reference evidence="3" key="1">
    <citation type="submission" date="2022-11" db="UniProtKB">
        <authorList>
            <consortium name="WormBaseParasite"/>
        </authorList>
    </citation>
    <scope>IDENTIFICATION</scope>
</reference>
<dbReference type="WBParaSite" id="Minc3s03837g34946">
    <property type="protein sequence ID" value="Minc3s03837g34946"/>
    <property type="gene ID" value="Minc3s03837g34946"/>
</dbReference>
<proteinExistence type="predicted"/>
<dbReference type="AlphaFoldDB" id="A0A914N465"/>
<sequence length="63" mass="7172">MPNVCQTVMIFVLNQLLITFQQILNIVALQIRVEVEIILEMLIKAAMIKAQNAQLENCFANIL</sequence>
<protein>
    <submittedName>
        <fullName evidence="3">Candidate secreted effector</fullName>
    </submittedName>
</protein>
<name>A0A914N465_MELIC</name>
<keyword evidence="1" id="KW-0732">Signal</keyword>
<feature type="signal peptide" evidence="1">
    <location>
        <begin position="1"/>
        <end position="28"/>
    </location>
</feature>
<accession>A0A914N465</accession>
<organism evidence="2 3">
    <name type="scientific">Meloidogyne incognita</name>
    <name type="common">Southern root-knot nematode worm</name>
    <name type="synonym">Oxyuris incognita</name>
    <dbReference type="NCBI Taxonomy" id="6306"/>
    <lineage>
        <taxon>Eukaryota</taxon>
        <taxon>Metazoa</taxon>
        <taxon>Ecdysozoa</taxon>
        <taxon>Nematoda</taxon>
        <taxon>Chromadorea</taxon>
        <taxon>Rhabditida</taxon>
        <taxon>Tylenchina</taxon>
        <taxon>Tylenchomorpha</taxon>
        <taxon>Tylenchoidea</taxon>
        <taxon>Meloidogynidae</taxon>
        <taxon>Meloidogyninae</taxon>
        <taxon>Meloidogyne</taxon>
        <taxon>Meloidogyne incognita group</taxon>
    </lineage>
</organism>